<sequence length="329" mass="37558">MTKLGFGVTFVMKQSRKLRIAVLVATYNGERFIEQQLDSILKQKGITNYDYQVFVYDDGSQDGTGKILRKYGDDIRIIPKDPKYQGIKSAIYSLLHQVEADIYYFSDQDDVWAPDKVIQMQSAWKKLKQTEPGGVYSDLLLVDGQNHTLGKTMMSANGWGSDEERDLSFLILNPRVTGAAFSINRAARDLVLQLPKSEFLKVTMHDSFLALLTSSFNNLAFLPKPLVRYRQHGSNQIGAKRTIWQEINVLKRLASLQKRLEDIAILQELISELPTSVQSRVKIYANFAMRKNPFTRIALVLKNRVCWEHTPILKILIILFTGVSARRIL</sequence>
<dbReference type="CDD" id="cd04196">
    <property type="entry name" value="GT_2_like_d"/>
    <property type="match status" value="1"/>
</dbReference>
<name>A0ABY9L093_9LACO</name>
<dbReference type="PANTHER" id="PTHR48090">
    <property type="entry name" value="UNDECAPRENYL-PHOSPHATE 4-DEOXY-4-FORMAMIDO-L-ARABINOSE TRANSFERASE-RELATED"/>
    <property type="match status" value="1"/>
</dbReference>
<dbReference type="EMBL" id="CP132482">
    <property type="protein sequence ID" value="WLV77143.1"/>
    <property type="molecule type" value="Genomic_DNA"/>
</dbReference>
<keyword evidence="3" id="KW-1185">Reference proteome</keyword>
<dbReference type="Proteomes" id="UP001233112">
    <property type="component" value="Chromosome"/>
</dbReference>
<dbReference type="RefSeq" id="WP_306386760.1">
    <property type="nucleotide sequence ID" value="NZ_CP132482.1"/>
</dbReference>
<gene>
    <name evidence="2" type="ORF">LACPH_001873</name>
</gene>
<organism evidence="2 3">
    <name type="scientific">Lacticaseibacillus parahuelsenbergensis</name>
    <dbReference type="NCBI Taxonomy" id="3068305"/>
    <lineage>
        <taxon>Bacteria</taxon>
        <taxon>Bacillati</taxon>
        <taxon>Bacillota</taxon>
        <taxon>Bacilli</taxon>
        <taxon>Lactobacillales</taxon>
        <taxon>Lactobacillaceae</taxon>
        <taxon>Lacticaseibacillus</taxon>
    </lineage>
</organism>
<evidence type="ECO:0000259" key="1">
    <source>
        <dbReference type="Pfam" id="PF00535"/>
    </source>
</evidence>
<dbReference type="InterPro" id="IPR001173">
    <property type="entry name" value="Glyco_trans_2-like"/>
</dbReference>
<dbReference type="InterPro" id="IPR050256">
    <property type="entry name" value="Glycosyltransferase_2"/>
</dbReference>
<dbReference type="Pfam" id="PF00535">
    <property type="entry name" value="Glycos_transf_2"/>
    <property type="match status" value="1"/>
</dbReference>
<evidence type="ECO:0000313" key="2">
    <source>
        <dbReference type="EMBL" id="WLV77143.1"/>
    </source>
</evidence>
<dbReference type="InterPro" id="IPR029044">
    <property type="entry name" value="Nucleotide-diphossugar_trans"/>
</dbReference>
<reference evidence="2 3" key="1">
    <citation type="submission" date="2023-08" db="EMBL/GenBank/DDBJ databases">
        <authorList>
            <person name="Buchebner-Jance M."/>
        </authorList>
    </citation>
    <scope>NUCLEOTIDE SEQUENCE [LARGE SCALE GENOMIC DNA]</scope>
    <source>
        <strain evidence="2 3">NCIMB 15471</strain>
    </source>
</reference>
<dbReference type="Gene3D" id="3.90.550.10">
    <property type="entry name" value="Spore Coat Polysaccharide Biosynthesis Protein SpsA, Chain A"/>
    <property type="match status" value="1"/>
</dbReference>
<evidence type="ECO:0000313" key="3">
    <source>
        <dbReference type="Proteomes" id="UP001233112"/>
    </source>
</evidence>
<dbReference type="PANTHER" id="PTHR48090:SF7">
    <property type="entry name" value="RFBJ PROTEIN"/>
    <property type="match status" value="1"/>
</dbReference>
<feature type="domain" description="Glycosyltransferase 2-like" evidence="1">
    <location>
        <begin position="22"/>
        <end position="126"/>
    </location>
</feature>
<dbReference type="SUPFAM" id="SSF53448">
    <property type="entry name" value="Nucleotide-diphospho-sugar transferases"/>
    <property type="match status" value="1"/>
</dbReference>
<protein>
    <submittedName>
        <fullName evidence="2">Glycosyltransferase family 2 protein</fullName>
    </submittedName>
</protein>
<accession>A0ABY9L093</accession>
<proteinExistence type="predicted"/>